<dbReference type="OrthoDB" id="4907280at2759"/>
<evidence type="ECO:0000313" key="1">
    <source>
        <dbReference type="EMBL" id="UNI18399.1"/>
    </source>
</evidence>
<proteinExistence type="predicted"/>
<dbReference type="EC" id="3.1.4.41" evidence="1"/>
<dbReference type="GeneID" id="72066622"/>
<sequence length="311" mass="34752">MQTLCAQALPPGTTNAGCIEPVNNITNTFDIRDAGPRPFYAIAHRVLTSKGAKVALDHGANALEIDLTAWSKRNLWAKRDEWWADHDGFAASAGDTAKNLFTTIAEERRHGKGVIFVWFDIKNPDYCDLQQPGCGIKALQELARNILQPAGVRVLYGFSGKDIHKGGYRYVRDSLNDNEAIGIDGKLNDALERIKYGPPRQVFSKGLFNNNFFFRLAFGNCRDDNKTCSQLRKAVESKKFKHVFGWTLSQGQQRIAHELLGIAGVDGIIYGHVMSHYSDSNNARATLGLLTDWLKNHPERLYMATVNDSPW</sequence>
<dbReference type="KEGG" id="ptkz:JDV02_004670"/>
<organism evidence="1 2">
    <name type="scientific">Purpureocillium takamizusanense</name>
    <dbReference type="NCBI Taxonomy" id="2060973"/>
    <lineage>
        <taxon>Eukaryota</taxon>
        <taxon>Fungi</taxon>
        <taxon>Dikarya</taxon>
        <taxon>Ascomycota</taxon>
        <taxon>Pezizomycotina</taxon>
        <taxon>Sordariomycetes</taxon>
        <taxon>Hypocreomycetidae</taxon>
        <taxon>Hypocreales</taxon>
        <taxon>Ophiocordycipitaceae</taxon>
        <taxon>Purpureocillium</taxon>
    </lineage>
</organism>
<dbReference type="Gene3D" id="3.20.20.190">
    <property type="entry name" value="Phosphatidylinositol (PI) phosphodiesterase"/>
    <property type="match status" value="1"/>
</dbReference>
<dbReference type="SUPFAM" id="SSF51695">
    <property type="entry name" value="PLC-like phosphodiesterases"/>
    <property type="match status" value="1"/>
</dbReference>
<dbReference type="Proteomes" id="UP000829364">
    <property type="component" value="Chromosome 4"/>
</dbReference>
<protein>
    <submittedName>
        <fullName evidence="1">Sphingomyelin phosphodiesterase D</fullName>
        <ecNumber evidence="1">3.1.4.41</ecNumber>
    </submittedName>
</protein>
<gene>
    <name evidence="1" type="ORF">JDV02_004670</name>
</gene>
<evidence type="ECO:0000313" key="2">
    <source>
        <dbReference type="Proteomes" id="UP000829364"/>
    </source>
</evidence>
<name>A0A9Q8QCY2_9HYPO</name>
<dbReference type="GO" id="GO:0006629">
    <property type="term" value="P:lipid metabolic process"/>
    <property type="evidence" value="ECO:0007669"/>
    <property type="project" value="InterPro"/>
</dbReference>
<reference evidence="1" key="1">
    <citation type="submission" date="2021-11" db="EMBL/GenBank/DDBJ databases">
        <title>Purpureocillium_takamizusanense_genome.</title>
        <authorList>
            <person name="Nguyen N.-H."/>
        </authorList>
    </citation>
    <scope>NUCLEOTIDE SEQUENCE</scope>
    <source>
        <strain evidence="1">PT3</strain>
    </source>
</reference>
<dbReference type="EMBL" id="CP086357">
    <property type="protein sequence ID" value="UNI18399.1"/>
    <property type="molecule type" value="Genomic_DNA"/>
</dbReference>
<accession>A0A9Q8QCY2</accession>
<keyword evidence="2" id="KW-1185">Reference proteome</keyword>
<dbReference type="GO" id="GO:0050290">
    <property type="term" value="F:sphingomyelin phosphodiesterase D activity"/>
    <property type="evidence" value="ECO:0007669"/>
    <property type="project" value="UniProtKB-EC"/>
</dbReference>
<dbReference type="InterPro" id="IPR017946">
    <property type="entry name" value="PLC-like_Pdiesterase_TIM-brl"/>
</dbReference>
<dbReference type="RefSeq" id="XP_047841880.1">
    <property type="nucleotide sequence ID" value="XM_047985901.1"/>
</dbReference>
<dbReference type="AlphaFoldDB" id="A0A9Q8QCY2"/>
<keyword evidence="1" id="KW-0378">Hydrolase</keyword>